<name>A0A940WV01_9BACI</name>
<dbReference type="Proteomes" id="UP000678228">
    <property type="component" value="Unassembled WGS sequence"/>
</dbReference>
<dbReference type="EMBL" id="JAGKSQ010000003">
    <property type="protein sequence ID" value="MBP3951137.1"/>
    <property type="molecule type" value="Genomic_DNA"/>
</dbReference>
<reference evidence="6" key="1">
    <citation type="submission" date="2021-03" db="EMBL/GenBank/DDBJ databases">
        <title>Bacillus suaedae sp. nov., isolated from Suaeda aralocaspica.</title>
        <authorList>
            <person name="Lei R.F.R."/>
        </authorList>
    </citation>
    <scope>NUCLEOTIDE SEQUENCE</scope>
    <source>
        <strain evidence="6">YZJH907-2</strain>
    </source>
</reference>
<comment type="similarity">
    <text evidence="3">Belongs to the HNH nuclease family.</text>
</comment>
<evidence type="ECO:0000256" key="4">
    <source>
        <dbReference type="ARBA" id="ARBA00040194"/>
    </source>
</evidence>
<dbReference type="CDD" id="cd00085">
    <property type="entry name" value="HNHc"/>
    <property type="match status" value="1"/>
</dbReference>
<dbReference type="Gene3D" id="1.10.30.50">
    <property type="match status" value="1"/>
</dbReference>
<dbReference type="GO" id="GO:0003676">
    <property type="term" value="F:nucleic acid binding"/>
    <property type="evidence" value="ECO:0007669"/>
    <property type="project" value="InterPro"/>
</dbReference>
<protein>
    <recommendedName>
        <fullName evidence="4">Putative HNH nuclease YajD</fullName>
    </recommendedName>
</protein>
<evidence type="ECO:0000256" key="2">
    <source>
        <dbReference type="ARBA" id="ARBA00022801"/>
    </source>
</evidence>
<sequence length="102" mass="12434">MSSIIQHIIEGNLLKFYKSKEWFQIRAEALRRDNYECQMCKEKGKYHKAENVHHINEVKHRPDLSLTLDNLLCLCIRCHNDVHDRLDQQQKKKDKFINEERW</sequence>
<dbReference type="RefSeq" id="WP_210596836.1">
    <property type="nucleotide sequence ID" value="NZ_JAGKSQ010000003.1"/>
</dbReference>
<dbReference type="GO" id="GO:0016787">
    <property type="term" value="F:hydrolase activity"/>
    <property type="evidence" value="ECO:0007669"/>
    <property type="project" value="UniProtKB-KW"/>
</dbReference>
<evidence type="ECO:0000313" key="7">
    <source>
        <dbReference type="Proteomes" id="UP000678228"/>
    </source>
</evidence>
<organism evidence="6 7">
    <name type="scientific">Halalkalibacter suaedae</name>
    <dbReference type="NCBI Taxonomy" id="2822140"/>
    <lineage>
        <taxon>Bacteria</taxon>
        <taxon>Bacillati</taxon>
        <taxon>Bacillota</taxon>
        <taxon>Bacilli</taxon>
        <taxon>Bacillales</taxon>
        <taxon>Bacillaceae</taxon>
        <taxon>Halalkalibacter</taxon>
    </lineage>
</organism>
<proteinExistence type="inferred from homology"/>
<keyword evidence="6" id="KW-0255">Endonuclease</keyword>
<dbReference type="GO" id="GO:0004519">
    <property type="term" value="F:endonuclease activity"/>
    <property type="evidence" value="ECO:0007669"/>
    <property type="project" value="UniProtKB-KW"/>
</dbReference>
<keyword evidence="2" id="KW-0378">Hydrolase</keyword>
<dbReference type="GO" id="GO:0005829">
    <property type="term" value="C:cytosol"/>
    <property type="evidence" value="ECO:0007669"/>
    <property type="project" value="TreeGrafter"/>
</dbReference>
<gene>
    <name evidence="6" type="ORF">J7W16_08310</name>
</gene>
<dbReference type="Pfam" id="PF01844">
    <property type="entry name" value="HNH"/>
    <property type="match status" value="1"/>
</dbReference>
<dbReference type="PANTHER" id="PTHR41286">
    <property type="entry name" value="HNH NUCLEASE YAJD-RELATED"/>
    <property type="match status" value="1"/>
</dbReference>
<accession>A0A940WV01</accession>
<feature type="domain" description="HNH nuclease" evidence="5">
    <location>
        <begin position="24"/>
        <end position="80"/>
    </location>
</feature>
<dbReference type="PANTHER" id="PTHR41286:SF1">
    <property type="entry name" value="HNH NUCLEASE YAJD-RELATED"/>
    <property type="match status" value="1"/>
</dbReference>
<dbReference type="InterPro" id="IPR002711">
    <property type="entry name" value="HNH"/>
</dbReference>
<comment type="caution">
    <text evidence="6">The sequence shown here is derived from an EMBL/GenBank/DDBJ whole genome shotgun (WGS) entry which is preliminary data.</text>
</comment>
<keyword evidence="7" id="KW-1185">Reference proteome</keyword>
<evidence type="ECO:0000313" key="6">
    <source>
        <dbReference type="EMBL" id="MBP3951137.1"/>
    </source>
</evidence>
<dbReference type="GO" id="GO:0008270">
    <property type="term" value="F:zinc ion binding"/>
    <property type="evidence" value="ECO:0007669"/>
    <property type="project" value="InterPro"/>
</dbReference>
<evidence type="ECO:0000256" key="1">
    <source>
        <dbReference type="ARBA" id="ARBA00022722"/>
    </source>
</evidence>
<keyword evidence="1" id="KW-0540">Nuclease</keyword>
<evidence type="ECO:0000256" key="3">
    <source>
        <dbReference type="ARBA" id="ARBA00038412"/>
    </source>
</evidence>
<dbReference type="InterPro" id="IPR003615">
    <property type="entry name" value="HNH_nuc"/>
</dbReference>
<dbReference type="SMART" id="SM00507">
    <property type="entry name" value="HNHc"/>
    <property type="match status" value="1"/>
</dbReference>
<evidence type="ECO:0000259" key="5">
    <source>
        <dbReference type="SMART" id="SM00507"/>
    </source>
</evidence>
<dbReference type="AlphaFoldDB" id="A0A940WV01"/>